<comment type="caution">
    <text evidence="2">The sequence shown here is derived from an EMBL/GenBank/DDBJ whole genome shotgun (WGS) entry which is preliminary data.</text>
</comment>
<dbReference type="Proteomes" id="UP000494206">
    <property type="component" value="Unassembled WGS sequence"/>
</dbReference>
<keyword evidence="1" id="KW-0472">Membrane</keyword>
<keyword evidence="1" id="KW-1133">Transmembrane helix</keyword>
<keyword evidence="3" id="KW-1185">Reference proteome</keyword>
<dbReference type="AlphaFoldDB" id="A0A8S1EY74"/>
<feature type="transmembrane region" description="Helical" evidence="1">
    <location>
        <begin position="6"/>
        <end position="23"/>
    </location>
</feature>
<sequence>MGISAVSIVIWLTSLLIIFHKKLQVQVKPIPSAIVLFIGSAFQVIALIVLIAFLFLSELVVTFQMLHDAVLFLIVSICITIVFSIITAILVMKVTEVPTSSSRV</sequence>
<protein>
    <submittedName>
        <fullName evidence="2">Uncharacterized protein</fullName>
    </submittedName>
</protein>
<feature type="transmembrane region" description="Helical" evidence="1">
    <location>
        <begin position="69"/>
        <end position="92"/>
    </location>
</feature>
<keyword evidence="1" id="KW-0812">Transmembrane</keyword>
<organism evidence="2 3">
    <name type="scientific">Caenorhabditis bovis</name>
    <dbReference type="NCBI Taxonomy" id="2654633"/>
    <lineage>
        <taxon>Eukaryota</taxon>
        <taxon>Metazoa</taxon>
        <taxon>Ecdysozoa</taxon>
        <taxon>Nematoda</taxon>
        <taxon>Chromadorea</taxon>
        <taxon>Rhabditida</taxon>
        <taxon>Rhabditina</taxon>
        <taxon>Rhabditomorpha</taxon>
        <taxon>Rhabditoidea</taxon>
        <taxon>Rhabditidae</taxon>
        <taxon>Peloderinae</taxon>
        <taxon>Caenorhabditis</taxon>
    </lineage>
</organism>
<name>A0A8S1EY74_9PELO</name>
<feature type="transmembrane region" description="Helical" evidence="1">
    <location>
        <begin position="35"/>
        <end position="57"/>
    </location>
</feature>
<reference evidence="2 3" key="1">
    <citation type="submission" date="2020-04" db="EMBL/GenBank/DDBJ databases">
        <authorList>
            <person name="Laetsch R D."/>
            <person name="Stevens L."/>
            <person name="Kumar S."/>
            <person name="Blaxter L. M."/>
        </authorList>
    </citation>
    <scope>NUCLEOTIDE SEQUENCE [LARGE SCALE GENOMIC DNA]</scope>
</reference>
<evidence type="ECO:0000313" key="2">
    <source>
        <dbReference type="EMBL" id="CAB3404653.1"/>
    </source>
</evidence>
<evidence type="ECO:0000256" key="1">
    <source>
        <dbReference type="SAM" id="Phobius"/>
    </source>
</evidence>
<accession>A0A8S1EY74</accession>
<gene>
    <name evidence="2" type="ORF">CBOVIS_LOCUS6951</name>
</gene>
<proteinExistence type="predicted"/>
<dbReference type="EMBL" id="CADEPM010000004">
    <property type="protein sequence ID" value="CAB3404653.1"/>
    <property type="molecule type" value="Genomic_DNA"/>
</dbReference>
<evidence type="ECO:0000313" key="3">
    <source>
        <dbReference type="Proteomes" id="UP000494206"/>
    </source>
</evidence>